<dbReference type="InterPro" id="IPR005860">
    <property type="entry name" value="CobD"/>
</dbReference>
<dbReference type="Proteomes" id="UP000199256">
    <property type="component" value="Unassembled WGS sequence"/>
</dbReference>
<reference evidence="12" key="1">
    <citation type="submission" date="2016-10" db="EMBL/GenBank/DDBJ databases">
        <authorList>
            <person name="Varghese N."/>
            <person name="Submissions S."/>
        </authorList>
    </citation>
    <scope>NUCLEOTIDE SEQUENCE [LARGE SCALE GENOMIC DNA]</scope>
    <source>
        <strain evidence="12">DSM 241</strain>
    </source>
</reference>
<evidence type="ECO:0000256" key="4">
    <source>
        <dbReference type="ARBA" id="ARBA00012285"/>
    </source>
</evidence>
<dbReference type="Pfam" id="PF00155">
    <property type="entry name" value="Aminotran_1_2"/>
    <property type="match status" value="1"/>
</dbReference>
<evidence type="ECO:0000256" key="9">
    <source>
        <dbReference type="ARBA" id="ARBA00048531"/>
    </source>
</evidence>
<keyword evidence="7" id="KW-0456">Lyase</keyword>
<name>A0A1H7FDI9_9GAMM</name>
<dbReference type="InterPro" id="IPR004839">
    <property type="entry name" value="Aminotransferase_I/II_large"/>
</dbReference>
<evidence type="ECO:0000256" key="7">
    <source>
        <dbReference type="ARBA" id="ARBA00023239"/>
    </source>
</evidence>
<gene>
    <name evidence="11" type="ORF">SAMN05444515_101199</name>
</gene>
<dbReference type="InterPro" id="IPR015421">
    <property type="entry name" value="PyrdxlP-dep_Trfase_major"/>
</dbReference>
<accession>A0A1H7FDI9</accession>
<proteinExistence type="predicted"/>
<sequence length="348" mass="37863">MTQSNADNPAGSPLVHLLPHGGRLRAAAREEGIPLEDWLDLSTGINPNGWPVPAVPTSQWMRLPEEDDGLEAAATHYYGSDALLPVAGSQAAIQALPTLLPPGRCVGVLHPSYGEHAHAWKRAGHTVRALAPETIEAHLPALDALLLVYPNNPTGALFDPARLQSWHQRLADKGGWLIIDEAFMDATPERSLAPICPQPGLIVLRSLGKFFGLAGARVGFVFAEADIRQRLAAALGPWTVTGPSRWVATQALEDRDWQEQTRFSLYEAGARLRDCLDTHGLPPDGGTSLFQWGRTDQAREVHQALRRQGILTRLFTDPLSLRFGLPADESQWQRLEDALKEVLGASGA</sequence>
<dbReference type="GO" id="GO:0030170">
    <property type="term" value="F:pyridoxal phosphate binding"/>
    <property type="evidence" value="ECO:0007669"/>
    <property type="project" value="InterPro"/>
</dbReference>
<dbReference type="EC" id="4.1.1.81" evidence="4"/>
<evidence type="ECO:0000256" key="8">
    <source>
        <dbReference type="ARBA" id="ARBA00029996"/>
    </source>
</evidence>
<dbReference type="Gene3D" id="3.90.1150.10">
    <property type="entry name" value="Aspartate Aminotransferase, domain 1"/>
    <property type="match status" value="1"/>
</dbReference>
<dbReference type="PROSITE" id="PS00105">
    <property type="entry name" value="AA_TRANSFER_CLASS_1"/>
    <property type="match status" value="1"/>
</dbReference>
<dbReference type="InterPro" id="IPR015424">
    <property type="entry name" value="PyrdxlP-dep_Trfase"/>
</dbReference>
<dbReference type="NCBIfam" id="TIGR01140">
    <property type="entry name" value="L_thr_O3P_dcar"/>
    <property type="match status" value="1"/>
</dbReference>
<dbReference type="AlphaFoldDB" id="A0A1H7FDI9"/>
<dbReference type="EMBL" id="FOAA01000001">
    <property type="protein sequence ID" value="SEK24048.1"/>
    <property type="molecule type" value="Genomic_DNA"/>
</dbReference>
<evidence type="ECO:0000313" key="11">
    <source>
        <dbReference type="EMBL" id="SEK24048.1"/>
    </source>
</evidence>
<evidence type="ECO:0000256" key="6">
    <source>
        <dbReference type="ARBA" id="ARBA00022898"/>
    </source>
</evidence>
<feature type="domain" description="Aminotransferase class I/classII large" evidence="10">
    <location>
        <begin position="70"/>
        <end position="325"/>
    </location>
</feature>
<dbReference type="PANTHER" id="PTHR42885">
    <property type="entry name" value="HISTIDINOL-PHOSPHATE AMINOTRANSFERASE-RELATED"/>
    <property type="match status" value="1"/>
</dbReference>
<evidence type="ECO:0000256" key="5">
    <source>
        <dbReference type="ARBA" id="ARBA00022573"/>
    </source>
</evidence>
<dbReference type="SUPFAM" id="SSF53383">
    <property type="entry name" value="PLP-dependent transferases"/>
    <property type="match status" value="1"/>
</dbReference>
<organism evidence="11 12">
    <name type="scientific">Ectothiorhodospira marina</name>
    <dbReference type="NCBI Taxonomy" id="1396821"/>
    <lineage>
        <taxon>Bacteria</taxon>
        <taxon>Pseudomonadati</taxon>
        <taxon>Pseudomonadota</taxon>
        <taxon>Gammaproteobacteria</taxon>
        <taxon>Chromatiales</taxon>
        <taxon>Ectothiorhodospiraceae</taxon>
        <taxon>Ectothiorhodospira</taxon>
    </lineage>
</organism>
<comment type="cofactor">
    <cofactor evidence="1">
        <name>pyridoxal 5'-phosphate</name>
        <dbReference type="ChEBI" id="CHEBI:597326"/>
    </cofactor>
</comment>
<dbReference type="CDD" id="cd00609">
    <property type="entry name" value="AAT_like"/>
    <property type="match status" value="1"/>
</dbReference>
<evidence type="ECO:0000256" key="1">
    <source>
        <dbReference type="ARBA" id="ARBA00001933"/>
    </source>
</evidence>
<dbReference type="InterPro" id="IPR015422">
    <property type="entry name" value="PyrdxlP-dep_Trfase_small"/>
</dbReference>
<comment type="pathway">
    <text evidence="3">Cofactor biosynthesis; adenosylcobalamin biosynthesis.</text>
</comment>
<keyword evidence="6" id="KW-0663">Pyridoxal phosphate</keyword>
<comment type="catalytic activity">
    <reaction evidence="9">
        <text>O-phospho-L-threonine + H(+) = (R)-1-aminopropan-2-yl phosphate + CO2</text>
        <dbReference type="Rhea" id="RHEA:11492"/>
        <dbReference type="ChEBI" id="CHEBI:15378"/>
        <dbReference type="ChEBI" id="CHEBI:16526"/>
        <dbReference type="ChEBI" id="CHEBI:58563"/>
        <dbReference type="ChEBI" id="CHEBI:58675"/>
        <dbReference type="EC" id="4.1.1.81"/>
    </reaction>
</comment>
<keyword evidence="5" id="KW-0169">Cobalamin biosynthesis</keyword>
<dbReference type="InterPro" id="IPR004838">
    <property type="entry name" value="NHTrfase_class1_PyrdxlP-BS"/>
</dbReference>
<dbReference type="GO" id="GO:0009236">
    <property type="term" value="P:cobalamin biosynthetic process"/>
    <property type="evidence" value="ECO:0007669"/>
    <property type="project" value="UniProtKB-UniPathway"/>
</dbReference>
<evidence type="ECO:0000259" key="10">
    <source>
        <dbReference type="Pfam" id="PF00155"/>
    </source>
</evidence>
<evidence type="ECO:0000256" key="3">
    <source>
        <dbReference type="ARBA" id="ARBA00004953"/>
    </source>
</evidence>
<protein>
    <recommendedName>
        <fullName evidence="4">threonine-phosphate decarboxylase</fullName>
        <ecNumber evidence="4">4.1.1.81</ecNumber>
    </recommendedName>
    <alternativeName>
        <fullName evidence="8">L-threonine-O-3-phosphate decarboxylase</fullName>
    </alternativeName>
</protein>
<dbReference type="GO" id="GO:0048472">
    <property type="term" value="F:threonine-phosphate decarboxylase activity"/>
    <property type="evidence" value="ECO:0007669"/>
    <property type="project" value="UniProtKB-EC"/>
</dbReference>
<dbReference type="RefSeq" id="WP_245740476.1">
    <property type="nucleotide sequence ID" value="NZ_FOAA01000001.1"/>
</dbReference>
<comment type="function">
    <text evidence="2">Decarboxylates L-threonine-O-3-phosphate to yield (R)-1-amino-2-propanol O-2-phosphate, the precursor for the linkage between the nucleotide loop and the corrin ring in cobalamin.</text>
</comment>
<evidence type="ECO:0000313" key="12">
    <source>
        <dbReference type="Proteomes" id="UP000199256"/>
    </source>
</evidence>
<dbReference type="UniPathway" id="UPA00148"/>
<evidence type="ECO:0000256" key="2">
    <source>
        <dbReference type="ARBA" id="ARBA00003444"/>
    </source>
</evidence>
<dbReference type="Gene3D" id="3.40.640.10">
    <property type="entry name" value="Type I PLP-dependent aspartate aminotransferase-like (Major domain)"/>
    <property type="match status" value="1"/>
</dbReference>
<dbReference type="PANTHER" id="PTHR42885:SF1">
    <property type="entry name" value="THREONINE-PHOSPHATE DECARBOXYLASE"/>
    <property type="match status" value="1"/>
</dbReference>
<keyword evidence="12" id="KW-1185">Reference proteome</keyword>
<dbReference type="STRING" id="1396821.SAMN05444515_101199"/>